<dbReference type="InterPro" id="IPR002347">
    <property type="entry name" value="SDR_fam"/>
</dbReference>
<dbReference type="Proteomes" id="UP000305751">
    <property type="component" value="Unassembled WGS sequence"/>
</dbReference>
<dbReference type="Gene3D" id="3.40.50.720">
    <property type="entry name" value="NAD(P)-binding Rossmann-like Domain"/>
    <property type="match status" value="1"/>
</dbReference>
<name>A0A4S2AXC1_9BACE</name>
<dbReference type="SUPFAM" id="SSF51735">
    <property type="entry name" value="NAD(P)-binding Rossmann-fold domains"/>
    <property type="match status" value="1"/>
</dbReference>
<dbReference type="EMBL" id="SRZA01000015">
    <property type="protein sequence ID" value="TGY06189.1"/>
    <property type="molecule type" value="Genomic_DNA"/>
</dbReference>
<keyword evidence="2" id="KW-0560">Oxidoreductase</keyword>
<reference evidence="3 4" key="1">
    <citation type="submission" date="2019-04" db="EMBL/GenBank/DDBJ databases">
        <title>Microbes associate with the intestines of laboratory mice.</title>
        <authorList>
            <person name="Navarre W."/>
            <person name="Wong E."/>
            <person name="Huang K."/>
            <person name="Tropini C."/>
            <person name="Ng K."/>
            <person name="Yu B."/>
        </authorList>
    </citation>
    <scope>NUCLEOTIDE SEQUENCE [LARGE SCALE GENOMIC DNA]</scope>
    <source>
        <strain evidence="3 4">NM70_E10</strain>
    </source>
</reference>
<evidence type="ECO:0000313" key="4">
    <source>
        <dbReference type="Proteomes" id="UP000305751"/>
    </source>
</evidence>
<dbReference type="PROSITE" id="PS00061">
    <property type="entry name" value="ADH_SHORT"/>
    <property type="match status" value="1"/>
</dbReference>
<evidence type="ECO:0000256" key="1">
    <source>
        <dbReference type="ARBA" id="ARBA00006484"/>
    </source>
</evidence>
<sequence>MMFSLDSKKILLVGATSDIGQAAAIECMKADAELVLTGRTPMALELTTRKIQELQPIRTMQSYQCDLTDSSSIETLAEIMPSVDGVVVSVGTLETLPCKLHTSESVMRSMDVNFKGTVLLISALLRKKKVNKGASIVFISSVAGVLLAEKGNALYGASKAALSAYSKVLALELASRKIRVNCIMPGMVRTKFLNNFALDEEDFKSDEQKYPLGYGTPEDVAGGVVYLLSDAARWITGTDLLMDGGRTLQ</sequence>
<dbReference type="GO" id="GO:0016491">
    <property type="term" value="F:oxidoreductase activity"/>
    <property type="evidence" value="ECO:0007669"/>
    <property type="project" value="UniProtKB-KW"/>
</dbReference>
<evidence type="ECO:0000256" key="2">
    <source>
        <dbReference type="ARBA" id="ARBA00023002"/>
    </source>
</evidence>
<keyword evidence="4" id="KW-1185">Reference proteome</keyword>
<gene>
    <name evidence="3" type="ORF">E5356_07210</name>
</gene>
<dbReference type="PRINTS" id="PR00081">
    <property type="entry name" value="GDHRDH"/>
</dbReference>
<proteinExistence type="inferred from homology"/>
<dbReference type="InterPro" id="IPR051122">
    <property type="entry name" value="SDR_DHRS6-like"/>
</dbReference>
<dbReference type="PANTHER" id="PTHR43477:SF1">
    <property type="entry name" value="DIHYDROANTICAPSIN 7-DEHYDROGENASE"/>
    <property type="match status" value="1"/>
</dbReference>
<dbReference type="CDD" id="cd05233">
    <property type="entry name" value="SDR_c"/>
    <property type="match status" value="1"/>
</dbReference>
<accession>A0A4S2AXC1</accession>
<comment type="similarity">
    <text evidence="1">Belongs to the short-chain dehydrogenases/reductases (SDR) family.</text>
</comment>
<comment type="caution">
    <text evidence="3">The sequence shown here is derived from an EMBL/GenBank/DDBJ whole genome shotgun (WGS) entry which is preliminary data.</text>
</comment>
<dbReference type="InterPro" id="IPR036291">
    <property type="entry name" value="NAD(P)-bd_dom_sf"/>
</dbReference>
<dbReference type="InterPro" id="IPR020904">
    <property type="entry name" value="Sc_DH/Rdtase_CS"/>
</dbReference>
<organism evidence="3 4">
    <name type="scientific">Bacteroides acidifaciens</name>
    <dbReference type="NCBI Taxonomy" id="85831"/>
    <lineage>
        <taxon>Bacteria</taxon>
        <taxon>Pseudomonadati</taxon>
        <taxon>Bacteroidota</taxon>
        <taxon>Bacteroidia</taxon>
        <taxon>Bacteroidales</taxon>
        <taxon>Bacteroidaceae</taxon>
        <taxon>Bacteroides</taxon>
    </lineage>
</organism>
<dbReference type="PANTHER" id="PTHR43477">
    <property type="entry name" value="DIHYDROANTICAPSIN 7-DEHYDROGENASE"/>
    <property type="match status" value="1"/>
</dbReference>
<dbReference type="Pfam" id="PF13561">
    <property type="entry name" value="adh_short_C2"/>
    <property type="match status" value="1"/>
</dbReference>
<dbReference type="RefSeq" id="WP_136013974.1">
    <property type="nucleotide sequence ID" value="NZ_CAJTBC010000009.1"/>
</dbReference>
<protein>
    <submittedName>
        <fullName evidence="3">SDR family oxidoreductase</fullName>
    </submittedName>
</protein>
<evidence type="ECO:0000313" key="3">
    <source>
        <dbReference type="EMBL" id="TGY06189.1"/>
    </source>
</evidence>
<dbReference type="AlphaFoldDB" id="A0A4S2AXC1"/>